<dbReference type="Pfam" id="PF08640">
    <property type="entry name" value="U3_assoc_6"/>
    <property type="match status" value="1"/>
</dbReference>
<comment type="caution">
    <text evidence="8">The sequence shown here is derived from an EMBL/GenBank/DDBJ whole genome shotgun (WGS) entry which is preliminary data.</text>
</comment>
<dbReference type="Proteomes" id="UP001142055">
    <property type="component" value="Chromosome 1"/>
</dbReference>
<dbReference type="InterPro" id="IPR055347">
    <property type="entry name" value="UTP6_N"/>
</dbReference>
<evidence type="ECO:0008006" key="10">
    <source>
        <dbReference type="Google" id="ProtNLM"/>
    </source>
</evidence>
<comment type="subcellular location">
    <subcellularLocation>
        <location evidence="1">Nucleus</location>
        <location evidence="1">Nucleolus</location>
    </subcellularLocation>
</comment>
<dbReference type="GO" id="GO:0032040">
    <property type="term" value="C:small-subunit processome"/>
    <property type="evidence" value="ECO:0007669"/>
    <property type="project" value="TreeGrafter"/>
</dbReference>
<evidence type="ECO:0000256" key="5">
    <source>
        <dbReference type="ARBA" id="ARBA00023242"/>
    </source>
</evidence>
<dbReference type="Gene3D" id="1.25.40.10">
    <property type="entry name" value="Tetratricopeptide repeat domain"/>
    <property type="match status" value="2"/>
</dbReference>
<name>A0A9Q0MHD2_BLOTA</name>
<dbReference type="PANTHER" id="PTHR23271">
    <property type="entry name" value="HEPATOCELLULAR CARCINOMA-ASSOCIATED ANTIGEN 66"/>
    <property type="match status" value="1"/>
</dbReference>
<gene>
    <name evidence="8" type="ORF">RDWZM_002125</name>
</gene>
<sequence length="635" mass="76361">MAEVVQNAIEGYIQDLSTLERYELFTSNEIKSILSKRTEFEYRLRKRQKSKDDFLRYIAYEESLLKLIRIRREKSTLEIDRSEVEKSVIEQIRKLYEFTINKFKSDIPLWLSYISFSKGQNHLDHVSKIYFRMIQVHNKDWLWLQFAKFEFEEKASSETARKIFLRAISFHPESQQIWHEYFRFELLYCSKIRKRYMIITDAMETSEKTEIDFKQSNDGIWNGQLAIVVYTHAIDSCSDFEFAIRFLEICYKFDSEIVQKAKETILDDLKTRFGSCEDYWNVIALDKMHLYKQMVRYAKNPLTTEQQLSLKQKSFVESISIFEKACHNFENTKMWSHYINFRLADLKDTTNSQILARKISEIIFTIEKLWKEQKIELDIFKEWIKLIYSCNKKDVNTIQKLKRILKEASDRWPENLSLHLFIACLMSKLRLPVNEIDKFFQDSLYYRFTKVDKYNMDVMIDFWQLYIDWSISVKQSYHKIMKVINQLNRVCINAPRQMSEHFKTKLLTTIYHVFGIDKTRSYYESNKTVSPISMTFIQKMMVVEKHYSEMQEEGFIDLNERLKTLHEDLVHHFGMKDVQIWLDYIRHMMSVDMVKVGPLYDRALRNLDSSLCQQFVQQYSLLRSTHSPSTNTNEI</sequence>
<dbReference type="InterPro" id="IPR056907">
    <property type="entry name" value="UTP6_C"/>
</dbReference>
<proteinExistence type="inferred from homology"/>
<evidence type="ECO:0000313" key="8">
    <source>
        <dbReference type="EMBL" id="KAJ6223580.1"/>
    </source>
</evidence>
<evidence type="ECO:0000256" key="2">
    <source>
        <dbReference type="ARBA" id="ARBA00010734"/>
    </source>
</evidence>
<dbReference type="GO" id="GO:0034388">
    <property type="term" value="C:Pwp2p-containing subcomplex of 90S preribosome"/>
    <property type="evidence" value="ECO:0007669"/>
    <property type="project" value="TreeGrafter"/>
</dbReference>
<keyword evidence="4" id="KW-0677">Repeat</keyword>
<keyword evidence="9" id="KW-1185">Reference proteome</keyword>
<accession>A0A9Q0MHD2</accession>
<feature type="domain" description="U3 small nucleolar RNA-associated protein 6 N-terminal" evidence="6">
    <location>
        <begin position="9"/>
        <end position="87"/>
    </location>
</feature>
<dbReference type="InterPro" id="IPR011990">
    <property type="entry name" value="TPR-like_helical_dom_sf"/>
</dbReference>
<reference evidence="8" key="1">
    <citation type="submission" date="2022-12" db="EMBL/GenBank/DDBJ databases">
        <title>Genome assemblies of Blomia tropicalis.</title>
        <authorList>
            <person name="Cui Y."/>
        </authorList>
    </citation>
    <scope>NUCLEOTIDE SEQUENCE</scope>
    <source>
        <tissue evidence="8">Adult mites</tissue>
    </source>
</reference>
<dbReference type="SUPFAM" id="SSF48452">
    <property type="entry name" value="TPR-like"/>
    <property type="match status" value="1"/>
</dbReference>
<keyword evidence="3" id="KW-0698">rRNA processing</keyword>
<dbReference type="EMBL" id="JAPWDV010000001">
    <property type="protein sequence ID" value="KAJ6223580.1"/>
    <property type="molecule type" value="Genomic_DNA"/>
</dbReference>
<evidence type="ECO:0000313" key="9">
    <source>
        <dbReference type="Proteomes" id="UP001142055"/>
    </source>
</evidence>
<feature type="domain" description="U3 small nucleolar RNA-associated protein 6 homolog C-terminal" evidence="7">
    <location>
        <begin position="318"/>
        <end position="590"/>
    </location>
</feature>
<organism evidence="8 9">
    <name type="scientific">Blomia tropicalis</name>
    <name type="common">Mite</name>
    <dbReference type="NCBI Taxonomy" id="40697"/>
    <lineage>
        <taxon>Eukaryota</taxon>
        <taxon>Metazoa</taxon>
        <taxon>Ecdysozoa</taxon>
        <taxon>Arthropoda</taxon>
        <taxon>Chelicerata</taxon>
        <taxon>Arachnida</taxon>
        <taxon>Acari</taxon>
        <taxon>Acariformes</taxon>
        <taxon>Sarcoptiformes</taxon>
        <taxon>Astigmata</taxon>
        <taxon>Glycyphagoidea</taxon>
        <taxon>Echimyopodidae</taxon>
        <taxon>Blomia</taxon>
    </lineage>
</organism>
<protein>
    <recommendedName>
        <fullName evidence="10">U3 small nucleolar RNA-associated protein 6</fullName>
    </recommendedName>
</protein>
<keyword evidence="5" id="KW-0539">Nucleus</keyword>
<dbReference type="InterPro" id="IPR003107">
    <property type="entry name" value="HAT"/>
</dbReference>
<evidence type="ECO:0000259" key="7">
    <source>
        <dbReference type="Pfam" id="PF24892"/>
    </source>
</evidence>
<dbReference type="Pfam" id="PF24892">
    <property type="entry name" value="UTP6_C"/>
    <property type="match status" value="1"/>
</dbReference>
<dbReference type="GO" id="GO:0030515">
    <property type="term" value="F:snoRNA binding"/>
    <property type="evidence" value="ECO:0007669"/>
    <property type="project" value="InterPro"/>
</dbReference>
<evidence type="ECO:0000256" key="4">
    <source>
        <dbReference type="ARBA" id="ARBA00022737"/>
    </source>
</evidence>
<dbReference type="InterPro" id="IPR013949">
    <property type="entry name" value="Utp6"/>
</dbReference>
<dbReference type="AlphaFoldDB" id="A0A9Q0MHD2"/>
<dbReference type="SMART" id="SM00386">
    <property type="entry name" value="HAT"/>
    <property type="match status" value="6"/>
</dbReference>
<evidence type="ECO:0000256" key="1">
    <source>
        <dbReference type="ARBA" id="ARBA00004604"/>
    </source>
</evidence>
<dbReference type="GO" id="GO:0000462">
    <property type="term" value="P:maturation of SSU-rRNA from tricistronic rRNA transcript (SSU-rRNA, 5.8S rRNA, LSU-rRNA)"/>
    <property type="evidence" value="ECO:0007669"/>
    <property type="project" value="InterPro"/>
</dbReference>
<dbReference type="PANTHER" id="PTHR23271:SF1">
    <property type="entry name" value="U3 SMALL NUCLEOLAR RNA-ASSOCIATED PROTEIN 6 HOMOLOG"/>
    <property type="match status" value="1"/>
</dbReference>
<comment type="similarity">
    <text evidence="2">Belongs to the UTP6 family.</text>
</comment>
<evidence type="ECO:0000259" key="6">
    <source>
        <dbReference type="Pfam" id="PF08640"/>
    </source>
</evidence>
<evidence type="ECO:0000256" key="3">
    <source>
        <dbReference type="ARBA" id="ARBA00022552"/>
    </source>
</evidence>
<dbReference type="OMA" id="CKQWNAK"/>